<accession>A0ABQ0C223</accession>
<evidence type="ECO:0000256" key="1">
    <source>
        <dbReference type="SAM" id="MobiDB-lite"/>
    </source>
</evidence>
<feature type="signal peptide" evidence="3">
    <location>
        <begin position="1"/>
        <end position="27"/>
    </location>
</feature>
<dbReference type="InterPro" id="IPR049319">
    <property type="entry name" value="GBS104-like_Ig"/>
</dbReference>
<evidence type="ECO:0000256" key="2">
    <source>
        <dbReference type="SAM" id="Phobius"/>
    </source>
</evidence>
<evidence type="ECO:0000313" key="6">
    <source>
        <dbReference type="Proteomes" id="UP001600941"/>
    </source>
</evidence>
<dbReference type="InterPro" id="IPR055384">
    <property type="entry name" value="DUF7604"/>
</dbReference>
<keyword evidence="3" id="KW-0732">Signal</keyword>
<proteinExistence type="predicted"/>
<gene>
    <name evidence="5" type="ORF">K340107D12_56560</name>
</gene>
<dbReference type="Pfam" id="PF17802">
    <property type="entry name" value="SpaA"/>
    <property type="match status" value="2"/>
</dbReference>
<keyword evidence="2" id="KW-0472">Membrane</keyword>
<feature type="region of interest" description="Disordered" evidence="1">
    <location>
        <begin position="33"/>
        <end position="96"/>
    </location>
</feature>
<dbReference type="Pfam" id="PF24558">
    <property type="entry name" value="DUF7604"/>
    <property type="match status" value="1"/>
</dbReference>
<dbReference type="EMBL" id="BAABZQ010000001">
    <property type="protein sequence ID" value="GAA6502840.1"/>
    <property type="molecule type" value="Genomic_DNA"/>
</dbReference>
<dbReference type="InterPro" id="IPR051266">
    <property type="entry name" value="CLCR"/>
</dbReference>
<name>A0ABQ0C223_9FIRM</name>
<dbReference type="CDD" id="cd00198">
    <property type="entry name" value="vWFA"/>
    <property type="match status" value="2"/>
</dbReference>
<dbReference type="Pfam" id="PF21426">
    <property type="entry name" value="GBS104-like_Ig"/>
    <property type="match status" value="1"/>
</dbReference>
<dbReference type="Gene3D" id="3.40.50.410">
    <property type="entry name" value="von Willebrand factor, type A domain"/>
    <property type="match status" value="2"/>
</dbReference>
<evidence type="ECO:0000313" key="5">
    <source>
        <dbReference type="EMBL" id="GAA6502840.1"/>
    </source>
</evidence>
<feature type="compositionally biased region" description="Polar residues" evidence="1">
    <location>
        <begin position="973"/>
        <end position="982"/>
    </location>
</feature>
<evidence type="ECO:0000256" key="3">
    <source>
        <dbReference type="SAM" id="SignalP"/>
    </source>
</evidence>
<keyword evidence="2" id="KW-0812">Transmembrane</keyword>
<dbReference type="SMART" id="SM00327">
    <property type="entry name" value="VWA"/>
    <property type="match status" value="2"/>
</dbReference>
<feature type="domain" description="VWFA" evidence="4">
    <location>
        <begin position="1062"/>
        <end position="1302"/>
    </location>
</feature>
<feature type="compositionally biased region" description="Basic and acidic residues" evidence="1">
    <location>
        <begin position="961"/>
        <end position="972"/>
    </location>
</feature>
<feature type="region of interest" description="Disordered" evidence="1">
    <location>
        <begin position="946"/>
        <end position="982"/>
    </location>
</feature>
<dbReference type="InterPro" id="IPR013783">
    <property type="entry name" value="Ig-like_fold"/>
</dbReference>
<reference evidence="5 6" key="1">
    <citation type="submission" date="2024-04" db="EMBL/GenBank/DDBJ databases">
        <title>Defined microbial consortia suppress multidrug-resistant proinflammatory Enterobacteriaceae via ecological control.</title>
        <authorList>
            <person name="Furuichi M."/>
            <person name="Kawaguchi T."/>
            <person name="Pust M."/>
            <person name="Yasuma K."/>
            <person name="Plichta D."/>
            <person name="Hasegawa N."/>
            <person name="Ohya T."/>
            <person name="Bhattarai S."/>
            <person name="Sasajima S."/>
            <person name="Aoto Y."/>
            <person name="Tuganbaev T."/>
            <person name="Yaginuma M."/>
            <person name="Ueda M."/>
            <person name="Okahashi N."/>
            <person name="Amafuji K."/>
            <person name="Kiridooshi Y."/>
            <person name="Sugita K."/>
            <person name="Strazar M."/>
            <person name="Skelly A."/>
            <person name="Suda W."/>
            <person name="Hattori M."/>
            <person name="Nakamoto N."/>
            <person name="Caballero S."/>
            <person name="Norman J."/>
            <person name="Olle B."/>
            <person name="Tanoue T."/>
            <person name="Arita M."/>
            <person name="Bucci V."/>
            <person name="Atarashi K."/>
            <person name="Xavier R."/>
            <person name="Honda K."/>
        </authorList>
    </citation>
    <scope>NUCLEOTIDE SEQUENCE [LARGE SCALE GENOMIC DNA]</scope>
    <source>
        <strain evidence="6">k34-0107-D12</strain>
    </source>
</reference>
<dbReference type="RefSeq" id="WP_227211855.1">
    <property type="nucleotide sequence ID" value="NZ_BAABZQ010000001.1"/>
</dbReference>
<feature type="transmembrane region" description="Helical" evidence="2">
    <location>
        <begin position="1721"/>
        <end position="1740"/>
    </location>
</feature>
<protein>
    <recommendedName>
        <fullName evidence="4">VWFA domain-containing protein</fullName>
    </recommendedName>
</protein>
<feature type="compositionally biased region" description="Low complexity" evidence="1">
    <location>
        <begin position="64"/>
        <end position="74"/>
    </location>
</feature>
<feature type="region of interest" description="Disordered" evidence="1">
    <location>
        <begin position="109"/>
        <end position="130"/>
    </location>
</feature>
<keyword evidence="2" id="KW-1133">Transmembrane helix</keyword>
<dbReference type="InterPro" id="IPR002035">
    <property type="entry name" value="VWF_A"/>
</dbReference>
<dbReference type="PANTHER" id="PTHR10579:SF43">
    <property type="entry name" value="ZINC FINGER (C3HC4-TYPE RING FINGER) FAMILY PROTEIN"/>
    <property type="match status" value="1"/>
</dbReference>
<dbReference type="SUPFAM" id="SSF53300">
    <property type="entry name" value="vWA-like"/>
    <property type="match status" value="2"/>
</dbReference>
<dbReference type="Pfam" id="PF13519">
    <property type="entry name" value="VWA_2"/>
    <property type="match status" value="2"/>
</dbReference>
<organism evidence="5 6">
    <name type="scientific">Blautia parvula</name>
    <dbReference type="NCBI Taxonomy" id="2877527"/>
    <lineage>
        <taxon>Bacteria</taxon>
        <taxon>Bacillati</taxon>
        <taxon>Bacillota</taxon>
        <taxon>Clostridia</taxon>
        <taxon>Lachnospirales</taxon>
        <taxon>Lachnospiraceae</taxon>
        <taxon>Blautia</taxon>
    </lineage>
</organism>
<sequence>MKSNIKKRVLAVVLCMVLMLSTGISTMADGEVAAGTPAPESGASQEPAAASVEGEAVEGETVEGEQTPAEQSTETQEETPTEPSAAESKDEPAADINSVSGVTELVGSNGIQNEASEQETETDLTEQEPEVEIVSEATELKQEFTDEAGNVTQRVIANIPEGAFQANASEITMEVNYLDEAAENHVKELMTAALPENEILGDYILYDIKFKVNGEVTEPQKAIAITFEGSGLHIEDTKKANVFYLDPADPEVQDDKDEIVEITQKSEMIENLQNAGQSIENIDEYDLSEISVKEDGTADQILMEGRISTVYGCYVEKTPVQVLEYSDDDVTINVNAYTEDAIPAGASLKVLPLQSDNKDTEEQYKEVEEQLNKRAETEEYDVAGFLAYDISFINENGEEVEPNGDVKVAMNYKKEIIPEGVEDSSNLDVTVMHLEEDEAGDVKDVVDMVADASKEATVETTDDAKVKKAEFVTDGFSKFVITWTSSTRRSPNVTVYYVNESGTEITSDAFRTSELDVNTGAWVSLDSYAPSSAIDTKGDTYDYLGAHLDTYTGTEAKSVYAYRENRSWSFLYRNSVSGDSHSWQANGSERKIYLVYEKDTSSGGGDEEEIAPPTHHKYIEKLDGDNYELSLDVTGAEKKMTPVDILLIVDTSGSMANKENYYDSLARWESVNKALEVLETQLKATIQNNSNVQFNICMTTFGFDAATSPKMPWTKLTENTTITRIKKSDCNGGTNWEDGFIKGAAQFKNRTNERYVVFLTDGDPSNWVNDNGSRGGTGDYTNASNVKESYNQAIASWNSTIGSTGAKTFVVKASKSAKYCQNLVDDPRTDAELIDGTSTENMERGFSQIVANIIPNYKDVSITDTLSEYVSFPEGFTKEGVKVYTVTKDSDGKDIETPFDGKYDTTISDNAVTVKLLNGAELEEGVTYRIKFGVVVSDKAKEEYAANPKDDRYGGVTGDANTDHPNVEKDKQTSSNKPGFYSNDASQTYVSYTAGMMTGLKAKYEKPVIQVDPESIHIPEESNPIDGSITKVMGTVREDGKYPINLQVKTRLEETSKQANVDVILVIDNSNSMDGNRLSQTKIAANAFVNGFVGADGNVSENHRIGIVTFCSSSELLTYSEKQYFSGDVDVIKEKINEISVGTGDNGGTNTAAGLKNAYAMAESTHNKKYVILLTDGVPTFHDTDTWGGGTWTNTEDMNQAVEAAVELDGKVDGIYTIGLLTGYSEKDNQEELDIARTLLASPNSEHQDYPVTYKLKSSTNKNNYWEYEWDKSISYSYSDGYYEIISAEDAGTKLKDIWTELAKIINNKTNGSTGDGWIVTDTMADYVTFSELEGATINGYILKLSEDKKILTTAIDGKEVTVASYEDGTRTITWNLNAALADTSIKYNGGTDYTYNLTYYIDLDDSSKTEFQKTNKTTYVTPKEKPDEPIYPPQMPFFVNIIGSKLDNVSSEALTGAKFSVYRDITKTKPIAKDITSDTKGHFAFQIGQSDMSKIDDRESYTMTVYLEETEAPYGYVTDGTLHEVTITVPNVTYNEQGVPTGSAMISYISTGNDDLLSVDNQGDLKLLYANKANPGWGIIKRSASNHDNYLEGAEFGLYKKNNNSVDRNPSYTGKSNSQGLINVWKDVSNGNAEIKSQFIPAGTYILKETKAPNAYQLSDEEWTITITEKGNVSVKDKSGATINEIVNLPEIEGLDKNSVYFYFDNTILYELPSTGGSGIFLYMVGGVLLMMAASLLLYKNKSREVLER</sequence>
<comment type="caution">
    <text evidence="5">The sequence shown here is derived from an EMBL/GenBank/DDBJ whole genome shotgun (WGS) entry which is preliminary data.</text>
</comment>
<dbReference type="InterPro" id="IPR041033">
    <property type="entry name" value="SpaA_PFL_dom_1"/>
</dbReference>
<feature type="compositionally biased region" description="Acidic residues" evidence="1">
    <location>
        <begin position="116"/>
        <end position="130"/>
    </location>
</feature>
<dbReference type="InterPro" id="IPR036465">
    <property type="entry name" value="vWFA_dom_sf"/>
</dbReference>
<feature type="chain" id="PRO_5045078264" description="VWFA domain-containing protein" evidence="3">
    <location>
        <begin position="28"/>
        <end position="1750"/>
    </location>
</feature>
<evidence type="ECO:0000259" key="4">
    <source>
        <dbReference type="PROSITE" id="PS50234"/>
    </source>
</evidence>
<dbReference type="PANTHER" id="PTHR10579">
    <property type="entry name" value="CALCIUM-ACTIVATED CHLORIDE CHANNEL REGULATOR"/>
    <property type="match status" value="1"/>
</dbReference>
<keyword evidence="6" id="KW-1185">Reference proteome</keyword>
<dbReference type="Gene3D" id="2.60.40.10">
    <property type="entry name" value="Immunoglobulins"/>
    <property type="match status" value="2"/>
</dbReference>
<dbReference type="Proteomes" id="UP001600941">
    <property type="component" value="Unassembled WGS sequence"/>
</dbReference>
<dbReference type="NCBIfam" id="TIGR01167">
    <property type="entry name" value="LPXTG_anchor"/>
    <property type="match status" value="1"/>
</dbReference>
<dbReference type="PROSITE" id="PS50234">
    <property type="entry name" value="VWFA"/>
    <property type="match status" value="1"/>
</dbReference>